<name>A0A2P2P9E8_RHIMU</name>
<organism evidence="2">
    <name type="scientific">Rhizophora mucronata</name>
    <name type="common">Asiatic mangrove</name>
    <dbReference type="NCBI Taxonomy" id="61149"/>
    <lineage>
        <taxon>Eukaryota</taxon>
        <taxon>Viridiplantae</taxon>
        <taxon>Streptophyta</taxon>
        <taxon>Embryophyta</taxon>
        <taxon>Tracheophyta</taxon>
        <taxon>Spermatophyta</taxon>
        <taxon>Magnoliopsida</taxon>
        <taxon>eudicotyledons</taxon>
        <taxon>Gunneridae</taxon>
        <taxon>Pentapetalae</taxon>
        <taxon>rosids</taxon>
        <taxon>fabids</taxon>
        <taxon>Malpighiales</taxon>
        <taxon>Rhizophoraceae</taxon>
        <taxon>Rhizophora</taxon>
    </lineage>
</organism>
<dbReference type="AlphaFoldDB" id="A0A2P2P9E8"/>
<feature type="region of interest" description="Disordered" evidence="1">
    <location>
        <begin position="19"/>
        <end position="44"/>
    </location>
</feature>
<proteinExistence type="predicted"/>
<evidence type="ECO:0000256" key="1">
    <source>
        <dbReference type="SAM" id="MobiDB-lite"/>
    </source>
</evidence>
<dbReference type="EMBL" id="GGEC01070890">
    <property type="protein sequence ID" value="MBX51374.1"/>
    <property type="molecule type" value="Transcribed_RNA"/>
</dbReference>
<accession>A0A2P2P9E8</accession>
<evidence type="ECO:0000313" key="2">
    <source>
        <dbReference type="EMBL" id="MBX51374.1"/>
    </source>
</evidence>
<protein>
    <submittedName>
        <fullName evidence="2">Uncharacterized protein MANES_12G007400</fullName>
    </submittedName>
</protein>
<reference evidence="2" key="1">
    <citation type="submission" date="2018-02" db="EMBL/GenBank/DDBJ databases">
        <title>Rhizophora mucronata_Transcriptome.</title>
        <authorList>
            <person name="Meera S.P."/>
            <person name="Sreeshan A."/>
            <person name="Augustine A."/>
        </authorList>
    </citation>
    <scope>NUCLEOTIDE SEQUENCE</scope>
    <source>
        <tissue evidence="2">Leaf</tissue>
    </source>
</reference>
<sequence length="44" mass="4908">MLAELTMPADELLPMAFDLPRPRLNPTFKTSTRPLSRLNPGAAR</sequence>